<sequence>EVNKTSLLKVRSKSSSLFVDKHQQSTFIKMAEHEQAHEEENLKYTAPAEKSLADIVHLDAEDESLRKYKQALLGSEGPVIVDPNNPNKVIIKQLSLLVEGRPESTLDLTKSVEQIKKESFTLKECTKYKIKIYFYVQREIVSGLRYEHKVYRSKVHVDTMKQMMGSYGPKSDLQSFTTPEEEAPHGLLMRGDYKIKSRFVDDDKVEYVSWEWNLSVKKDW</sequence>
<dbReference type="EMBL" id="HACG01049886">
    <property type="protein sequence ID" value="CEK96751.1"/>
    <property type="molecule type" value="Transcribed_RNA"/>
</dbReference>
<feature type="non-terminal residue" evidence="7">
    <location>
        <position position="1"/>
    </location>
</feature>
<organism evidence="7">
    <name type="scientific">Arion vulgaris</name>
    <dbReference type="NCBI Taxonomy" id="1028688"/>
    <lineage>
        <taxon>Eukaryota</taxon>
        <taxon>Metazoa</taxon>
        <taxon>Spiralia</taxon>
        <taxon>Lophotrochozoa</taxon>
        <taxon>Mollusca</taxon>
        <taxon>Gastropoda</taxon>
        <taxon>Heterobranchia</taxon>
        <taxon>Euthyneura</taxon>
        <taxon>Panpulmonata</taxon>
        <taxon>Eupulmonata</taxon>
        <taxon>Stylommatophora</taxon>
        <taxon>Helicina</taxon>
        <taxon>Arionoidea</taxon>
        <taxon>Arionidae</taxon>
        <taxon>Arion</taxon>
    </lineage>
</organism>
<gene>
    <name evidence="7" type="primary">ORF213338</name>
</gene>
<dbReference type="PANTHER" id="PTHR10980:SF3">
    <property type="entry name" value="LD16419P"/>
    <property type="match status" value="1"/>
</dbReference>
<comment type="function">
    <text evidence="4">Inhibits GDP/GTP exchange reaction of RhoB. Interacts specifically with the GDP- and GTP-bound forms of post-translationally processed Rhob and Rhog proteins, both of which show a growth-regulated expression in mammalian cells. Stimulates the release of the GDP-bound but not the GTP-bound RhoB protein. Also inhibits the GDP/GTP exchange of RhoB but shows less ability to inhibit the dissociation of prebound GTP.</text>
</comment>
<dbReference type="GO" id="GO:0016020">
    <property type="term" value="C:membrane"/>
    <property type="evidence" value="ECO:0007669"/>
    <property type="project" value="TreeGrafter"/>
</dbReference>
<evidence type="ECO:0000256" key="5">
    <source>
        <dbReference type="ARBA" id="ARBA00073845"/>
    </source>
</evidence>
<evidence type="ECO:0000256" key="3">
    <source>
        <dbReference type="ARBA" id="ARBA00022490"/>
    </source>
</evidence>
<accession>A0A0B7BWJ5</accession>
<dbReference type="Pfam" id="PF02115">
    <property type="entry name" value="Rho_GDI"/>
    <property type="match status" value="1"/>
</dbReference>
<dbReference type="InterPro" id="IPR014756">
    <property type="entry name" value="Ig_E-set"/>
</dbReference>
<name>A0A0B7BWJ5_9EUPU</name>
<reference evidence="7" key="1">
    <citation type="submission" date="2014-12" db="EMBL/GenBank/DDBJ databases">
        <title>Insight into the proteome of Arion vulgaris.</title>
        <authorList>
            <person name="Aradska J."/>
            <person name="Bulat T."/>
            <person name="Smidak R."/>
            <person name="Sarate P."/>
            <person name="Gangsoo J."/>
            <person name="Sialana F."/>
            <person name="Bilban M."/>
            <person name="Lubec G."/>
        </authorList>
    </citation>
    <scope>NUCLEOTIDE SEQUENCE</scope>
    <source>
        <tissue evidence="7">Skin</tissue>
    </source>
</reference>
<evidence type="ECO:0000313" key="7">
    <source>
        <dbReference type="EMBL" id="CEK96751.1"/>
    </source>
</evidence>
<evidence type="ECO:0000256" key="2">
    <source>
        <dbReference type="ARBA" id="ARBA00009758"/>
    </source>
</evidence>
<dbReference type="InterPro" id="IPR024792">
    <property type="entry name" value="RhoGDI_dom_sf"/>
</dbReference>
<dbReference type="PANTHER" id="PTHR10980">
    <property type="entry name" value="RHO GDP-DISSOCIATION INHIBITOR"/>
    <property type="match status" value="1"/>
</dbReference>
<comment type="subcellular location">
    <subcellularLocation>
        <location evidence="1">Cytoplasm</location>
    </subcellularLocation>
</comment>
<evidence type="ECO:0000256" key="4">
    <source>
        <dbReference type="ARBA" id="ARBA00053735"/>
    </source>
</evidence>
<dbReference type="GO" id="GO:0007266">
    <property type="term" value="P:Rho protein signal transduction"/>
    <property type="evidence" value="ECO:0007669"/>
    <property type="project" value="InterPro"/>
</dbReference>
<dbReference type="SUPFAM" id="SSF81296">
    <property type="entry name" value="E set domains"/>
    <property type="match status" value="1"/>
</dbReference>
<evidence type="ECO:0000256" key="6">
    <source>
        <dbReference type="ARBA" id="ARBA00080671"/>
    </source>
</evidence>
<proteinExistence type="inferred from homology"/>
<dbReference type="FunFam" id="2.70.50.30:FF:000001">
    <property type="entry name" value="Rho GDP-dissociation inhibitor 1"/>
    <property type="match status" value="1"/>
</dbReference>
<dbReference type="PRINTS" id="PR00492">
    <property type="entry name" value="RHOGDI"/>
</dbReference>
<evidence type="ECO:0000256" key="1">
    <source>
        <dbReference type="ARBA" id="ARBA00004496"/>
    </source>
</evidence>
<dbReference type="GO" id="GO:0005829">
    <property type="term" value="C:cytosol"/>
    <property type="evidence" value="ECO:0007669"/>
    <property type="project" value="TreeGrafter"/>
</dbReference>
<dbReference type="Gene3D" id="2.70.50.30">
    <property type="entry name" value="Coagulation Factor XIII, subunit A, domain 1"/>
    <property type="match status" value="1"/>
</dbReference>
<keyword evidence="3" id="KW-0963">Cytoplasm</keyword>
<comment type="similarity">
    <text evidence="2">Belongs to the Rho GDI family.</text>
</comment>
<protein>
    <recommendedName>
        <fullName evidence="5">Rho GDP-dissociation inhibitor 3</fullName>
    </recommendedName>
    <alternativeName>
        <fullName evidence="6">Rho-GDI gamma</fullName>
    </alternativeName>
</protein>
<dbReference type="GO" id="GO:0005094">
    <property type="term" value="F:Rho GDP-dissociation inhibitor activity"/>
    <property type="evidence" value="ECO:0007669"/>
    <property type="project" value="InterPro"/>
</dbReference>
<dbReference type="AlphaFoldDB" id="A0A0B7BWJ5"/>
<dbReference type="InterPro" id="IPR000406">
    <property type="entry name" value="Rho_GDI"/>
</dbReference>